<dbReference type="AlphaFoldDB" id="A0AAV2EK97"/>
<evidence type="ECO:0000256" key="7">
    <source>
        <dbReference type="ARBA" id="ARBA00023136"/>
    </source>
</evidence>
<feature type="transmembrane region" description="Helical" evidence="8">
    <location>
        <begin position="118"/>
        <end position="137"/>
    </location>
</feature>
<proteinExistence type="inferred from homology"/>
<keyword evidence="12" id="KW-1185">Reference proteome</keyword>
<dbReference type="Pfam" id="PF04535">
    <property type="entry name" value="CASP_dom"/>
    <property type="match status" value="1"/>
</dbReference>
<keyword evidence="4 8" id="KW-1003">Cell membrane</keyword>
<feature type="transmembrane region" description="Helical" evidence="8">
    <location>
        <begin position="77"/>
        <end position="97"/>
    </location>
</feature>
<feature type="domain" description="Casparian strip membrane protein" evidence="10">
    <location>
        <begin position="32"/>
        <end position="173"/>
    </location>
</feature>
<evidence type="ECO:0000256" key="3">
    <source>
        <dbReference type="ARBA" id="ARBA00011489"/>
    </source>
</evidence>
<protein>
    <recommendedName>
        <fullName evidence="8">CASP-like protein</fullName>
    </recommendedName>
</protein>
<dbReference type="Proteomes" id="UP001497516">
    <property type="component" value="Chromosome 5"/>
</dbReference>
<evidence type="ECO:0000256" key="5">
    <source>
        <dbReference type="ARBA" id="ARBA00022692"/>
    </source>
</evidence>
<reference evidence="11 12" key="1">
    <citation type="submission" date="2024-04" db="EMBL/GenBank/DDBJ databases">
        <authorList>
            <person name="Fracassetti M."/>
        </authorList>
    </citation>
    <scope>NUCLEOTIDE SEQUENCE [LARGE SCALE GENOMIC DNA]</scope>
</reference>
<dbReference type="InterPro" id="IPR006702">
    <property type="entry name" value="CASP_dom"/>
</dbReference>
<comment type="subcellular location">
    <subcellularLocation>
        <location evidence="1 8">Cell membrane</location>
        <topology evidence="1 8">Multi-pass membrane protein</topology>
    </subcellularLocation>
</comment>
<dbReference type="PANTHER" id="PTHR33573:SF46">
    <property type="entry name" value="CASP-LIKE PROTEIN 2A1"/>
    <property type="match status" value="1"/>
</dbReference>
<dbReference type="InterPro" id="IPR006459">
    <property type="entry name" value="CASP/CASPL"/>
</dbReference>
<evidence type="ECO:0000256" key="6">
    <source>
        <dbReference type="ARBA" id="ARBA00022989"/>
    </source>
</evidence>
<evidence type="ECO:0000256" key="9">
    <source>
        <dbReference type="SAM" id="MobiDB-lite"/>
    </source>
</evidence>
<comment type="similarity">
    <text evidence="2 8">Belongs to the Casparian strip membrane proteins (CASP) family.</text>
</comment>
<feature type="region of interest" description="Disordered" evidence="9">
    <location>
        <begin position="1"/>
        <end position="21"/>
    </location>
</feature>
<evidence type="ECO:0000256" key="1">
    <source>
        <dbReference type="ARBA" id="ARBA00004651"/>
    </source>
</evidence>
<feature type="transmembrane region" description="Helical" evidence="8">
    <location>
        <begin position="39"/>
        <end position="57"/>
    </location>
</feature>
<comment type="subunit">
    <text evidence="3 8">Homodimer and heterodimers.</text>
</comment>
<accession>A0AAV2EK97</accession>
<dbReference type="GO" id="GO:0005886">
    <property type="term" value="C:plasma membrane"/>
    <property type="evidence" value="ECO:0007669"/>
    <property type="project" value="UniProtKB-SubCell"/>
</dbReference>
<keyword evidence="6 8" id="KW-1133">Transmembrane helix</keyword>
<evidence type="ECO:0000256" key="8">
    <source>
        <dbReference type="RuleBase" id="RU361233"/>
    </source>
</evidence>
<evidence type="ECO:0000259" key="10">
    <source>
        <dbReference type="Pfam" id="PF04535"/>
    </source>
</evidence>
<dbReference type="NCBIfam" id="TIGR01569">
    <property type="entry name" value="A_tha_TIGR01569"/>
    <property type="match status" value="1"/>
</dbReference>
<dbReference type="EMBL" id="OZ034818">
    <property type="protein sequence ID" value="CAL1386204.1"/>
    <property type="molecule type" value="Genomic_DNA"/>
</dbReference>
<organism evidence="11 12">
    <name type="scientific">Linum trigynum</name>
    <dbReference type="NCBI Taxonomy" id="586398"/>
    <lineage>
        <taxon>Eukaryota</taxon>
        <taxon>Viridiplantae</taxon>
        <taxon>Streptophyta</taxon>
        <taxon>Embryophyta</taxon>
        <taxon>Tracheophyta</taxon>
        <taxon>Spermatophyta</taxon>
        <taxon>Magnoliopsida</taxon>
        <taxon>eudicotyledons</taxon>
        <taxon>Gunneridae</taxon>
        <taxon>Pentapetalae</taxon>
        <taxon>rosids</taxon>
        <taxon>fabids</taxon>
        <taxon>Malpighiales</taxon>
        <taxon>Linaceae</taxon>
        <taxon>Linum</taxon>
    </lineage>
</organism>
<keyword evidence="7 8" id="KW-0472">Membrane</keyword>
<evidence type="ECO:0000256" key="2">
    <source>
        <dbReference type="ARBA" id="ARBA00007651"/>
    </source>
</evidence>
<evidence type="ECO:0000313" key="11">
    <source>
        <dbReference type="EMBL" id="CAL1386204.1"/>
    </source>
</evidence>
<evidence type="ECO:0000313" key="12">
    <source>
        <dbReference type="Proteomes" id="UP001497516"/>
    </source>
</evidence>
<dbReference type="PANTHER" id="PTHR33573">
    <property type="entry name" value="CASP-LIKE PROTEIN 4A4"/>
    <property type="match status" value="1"/>
</dbReference>
<gene>
    <name evidence="11" type="ORF">LTRI10_LOCUS27286</name>
</gene>
<keyword evidence="5 8" id="KW-0812">Transmembrane</keyword>
<sequence length="209" mass="22178">MEKTKASGTMMGMNTSTAAGNREELQDHASGSMRTAESILRLVPVGLCVSALVVMLKNSQTNDFGSLSYSDLAAFRYLVHANGICAGYALLSAVVVAMPRRPATTAGSAWTFFLLDQVFTYLILAAAAVSAEVLYLADKGDLDITWSAVCGSFGVFCHKAMASLVLTFVVVLFFIAISLVSSYKLFSRFDAPVRSCPAAAKGGLEITAF</sequence>
<evidence type="ECO:0000256" key="4">
    <source>
        <dbReference type="ARBA" id="ARBA00022475"/>
    </source>
</evidence>
<name>A0AAV2EK97_9ROSI</name>
<feature type="transmembrane region" description="Helical" evidence="8">
    <location>
        <begin position="161"/>
        <end position="180"/>
    </location>
</feature>